<name>A0A6G1LHF2_9PEZI</name>
<dbReference type="AlphaFoldDB" id="A0A6G1LHF2"/>
<gene>
    <name evidence="2" type="ORF">EJ03DRAFT_325232</name>
</gene>
<dbReference type="EMBL" id="ML995817">
    <property type="protein sequence ID" value="KAF2772002.1"/>
    <property type="molecule type" value="Genomic_DNA"/>
</dbReference>
<dbReference type="Proteomes" id="UP000799436">
    <property type="component" value="Unassembled WGS sequence"/>
</dbReference>
<feature type="signal peptide" evidence="1">
    <location>
        <begin position="1"/>
        <end position="20"/>
    </location>
</feature>
<protein>
    <recommendedName>
        <fullName evidence="4">CBM1 domain-containing protein</fullName>
    </recommendedName>
</protein>
<keyword evidence="3" id="KW-1185">Reference proteome</keyword>
<keyword evidence="1" id="KW-0732">Signal</keyword>
<evidence type="ECO:0000313" key="3">
    <source>
        <dbReference type="Proteomes" id="UP000799436"/>
    </source>
</evidence>
<sequence length="81" mass="8583">MKSTTLAIALLACFSQAVYGWSGVRILPPVSAREKKLADCSGPQQCTNSARWVYPNGACNTQDGSRLQPCAQVSVSCSVCT</sequence>
<reference evidence="2" key="1">
    <citation type="journal article" date="2020" name="Stud. Mycol.">
        <title>101 Dothideomycetes genomes: a test case for predicting lifestyles and emergence of pathogens.</title>
        <authorList>
            <person name="Haridas S."/>
            <person name="Albert R."/>
            <person name="Binder M."/>
            <person name="Bloem J."/>
            <person name="Labutti K."/>
            <person name="Salamov A."/>
            <person name="Andreopoulos B."/>
            <person name="Baker S."/>
            <person name="Barry K."/>
            <person name="Bills G."/>
            <person name="Bluhm B."/>
            <person name="Cannon C."/>
            <person name="Castanera R."/>
            <person name="Culley D."/>
            <person name="Daum C."/>
            <person name="Ezra D."/>
            <person name="Gonzalez J."/>
            <person name="Henrissat B."/>
            <person name="Kuo A."/>
            <person name="Liang C."/>
            <person name="Lipzen A."/>
            <person name="Lutzoni F."/>
            <person name="Magnuson J."/>
            <person name="Mondo S."/>
            <person name="Nolan M."/>
            <person name="Ohm R."/>
            <person name="Pangilinan J."/>
            <person name="Park H.-J."/>
            <person name="Ramirez L."/>
            <person name="Alfaro M."/>
            <person name="Sun H."/>
            <person name="Tritt A."/>
            <person name="Yoshinaga Y."/>
            <person name="Zwiers L.-H."/>
            <person name="Turgeon B."/>
            <person name="Goodwin S."/>
            <person name="Spatafora J."/>
            <person name="Crous P."/>
            <person name="Grigoriev I."/>
        </authorList>
    </citation>
    <scope>NUCLEOTIDE SEQUENCE</scope>
    <source>
        <strain evidence="2">CBS 116005</strain>
    </source>
</reference>
<organism evidence="2 3">
    <name type="scientific">Teratosphaeria nubilosa</name>
    <dbReference type="NCBI Taxonomy" id="161662"/>
    <lineage>
        <taxon>Eukaryota</taxon>
        <taxon>Fungi</taxon>
        <taxon>Dikarya</taxon>
        <taxon>Ascomycota</taxon>
        <taxon>Pezizomycotina</taxon>
        <taxon>Dothideomycetes</taxon>
        <taxon>Dothideomycetidae</taxon>
        <taxon>Mycosphaerellales</taxon>
        <taxon>Teratosphaeriaceae</taxon>
        <taxon>Teratosphaeria</taxon>
    </lineage>
</organism>
<accession>A0A6G1LHF2</accession>
<evidence type="ECO:0000256" key="1">
    <source>
        <dbReference type="SAM" id="SignalP"/>
    </source>
</evidence>
<evidence type="ECO:0000313" key="2">
    <source>
        <dbReference type="EMBL" id="KAF2772002.1"/>
    </source>
</evidence>
<evidence type="ECO:0008006" key="4">
    <source>
        <dbReference type="Google" id="ProtNLM"/>
    </source>
</evidence>
<proteinExistence type="predicted"/>
<feature type="chain" id="PRO_5026042702" description="CBM1 domain-containing protein" evidence="1">
    <location>
        <begin position="21"/>
        <end position="81"/>
    </location>
</feature>